<dbReference type="AlphaFoldDB" id="A0A9D1EH95"/>
<feature type="transmembrane region" description="Helical" evidence="1">
    <location>
        <begin position="125"/>
        <end position="144"/>
    </location>
</feature>
<evidence type="ECO:0000313" key="2">
    <source>
        <dbReference type="EMBL" id="HIR91890.1"/>
    </source>
</evidence>
<dbReference type="EMBL" id="DVHU01000007">
    <property type="protein sequence ID" value="HIR91890.1"/>
    <property type="molecule type" value="Genomic_DNA"/>
</dbReference>
<keyword evidence="1" id="KW-1133">Transmembrane helix</keyword>
<keyword evidence="1" id="KW-0472">Membrane</keyword>
<sequence length="215" mass="23464">MAAFWKNMWGFLRLDFRLAYGGSLPLALLYLPVIPLIRGTANLDRIQSAQCLSQSVALLGVILLTPVTRQELSSGTKEMICPRVWTYRKTLLIRISCGFLLLSLLVTGFAWAMKKNNCSFPLGEFAAVTILYAGFLGALGLLLAQLGGHVIAGYLSALGYWSLCQLQIIQENQPLCLFPLVEGKLEIEKLAVLLVLLGAALGGSFLRAAESFANR</sequence>
<protein>
    <submittedName>
        <fullName evidence="2">Uncharacterized protein</fullName>
    </submittedName>
</protein>
<evidence type="ECO:0000256" key="1">
    <source>
        <dbReference type="SAM" id="Phobius"/>
    </source>
</evidence>
<gene>
    <name evidence="2" type="ORF">IAB98_00530</name>
</gene>
<proteinExistence type="predicted"/>
<evidence type="ECO:0000313" key="3">
    <source>
        <dbReference type="Proteomes" id="UP000886841"/>
    </source>
</evidence>
<dbReference type="Proteomes" id="UP000886841">
    <property type="component" value="Unassembled WGS sequence"/>
</dbReference>
<name>A0A9D1EH95_9FIRM</name>
<feature type="transmembrane region" description="Helical" evidence="1">
    <location>
        <begin position="151"/>
        <end position="170"/>
    </location>
</feature>
<organism evidence="2 3">
    <name type="scientific">Candidatus Egerieimonas intestinavium</name>
    <dbReference type="NCBI Taxonomy" id="2840777"/>
    <lineage>
        <taxon>Bacteria</taxon>
        <taxon>Bacillati</taxon>
        <taxon>Bacillota</taxon>
        <taxon>Clostridia</taxon>
        <taxon>Lachnospirales</taxon>
        <taxon>Lachnospiraceae</taxon>
        <taxon>Lachnospiraceae incertae sedis</taxon>
        <taxon>Candidatus Egerieimonas</taxon>
    </lineage>
</organism>
<feature type="transmembrane region" description="Helical" evidence="1">
    <location>
        <begin position="18"/>
        <end position="37"/>
    </location>
</feature>
<reference evidence="2" key="2">
    <citation type="journal article" date="2021" name="PeerJ">
        <title>Extensive microbial diversity within the chicken gut microbiome revealed by metagenomics and culture.</title>
        <authorList>
            <person name="Gilroy R."/>
            <person name="Ravi A."/>
            <person name="Getino M."/>
            <person name="Pursley I."/>
            <person name="Horton D.L."/>
            <person name="Alikhan N.F."/>
            <person name="Baker D."/>
            <person name="Gharbi K."/>
            <person name="Hall N."/>
            <person name="Watson M."/>
            <person name="Adriaenssens E.M."/>
            <person name="Foster-Nyarko E."/>
            <person name="Jarju S."/>
            <person name="Secka A."/>
            <person name="Antonio M."/>
            <person name="Oren A."/>
            <person name="Chaudhuri R.R."/>
            <person name="La Ragione R."/>
            <person name="Hildebrand F."/>
            <person name="Pallen M.J."/>
        </authorList>
    </citation>
    <scope>NUCLEOTIDE SEQUENCE</scope>
    <source>
        <strain evidence="2">ChiSxjej1B13-7041</strain>
    </source>
</reference>
<comment type="caution">
    <text evidence="2">The sequence shown here is derived from an EMBL/GenBank/DDBJ whole genome shotgun (WGS) entry which is preliminary data.</text>
</comment>
<feature type="transmembrane region" description="Helical" evidence="1">
    <location>
        <begin position="91"/>
        <end position="113"/>
    </location>
</feature>
<reference evidence="2" key="1">
    <citation type="submission" date="2020-10" db="EMBL/GenBank/DDBJ databases">
        <authorList>
            <person name="Gilroy R."/>
        </authorList>
    </citation>
    <scope>NUCLEOTIDE SEQUENCE</scope>
    <source>
        <strain evidence="2">ChiSxjej1B13-7041</strain>
    </source>
</reference>
<feature type="transmembrane region" description="Helical" evidence="1">
    <location>
        <begin position="190"/>
        <end position="209"/>
    </location>
</feature>
<keyword evidence="1" id="KW-0812">Transmembrane</keyword>
<accession>A0A9D1EH95</accession>